<keyword evidence="9" id="KW-0119">Carbohydrate metabolism</keyword>
<evidence type="ECO:0000256" key="4">
    <source>
        <dbReference type="ARBA" id="ARBA00022692"/>
    </source>
</evidence>
<keyword evidence="3 9" id="KW-0808">Transferase</keyword>
<accession>A0AAW0WGK8</accession>
<organism evidence="11 12">
    <name type="scientific">Cherax quadricarinatus</name>
    <name type="common">Australian red claw crayfish</name>
    <dbReference type="NCBI Taxonomy" id="27406"/>
    <lineage>
        <taxon>Eukaryota</taxon>
        <taxon>Metazoa</taxon>
        <taxon>Ecdysozoa</taxon>
        <taxon>Arthropoda</taxon>
        <taxon>Crustacea</taxon>
        <taxon>Multicrustacea</taxon>
        <taxon>Malacostraca</taxon>
        <taxon>Eumalacostraca</taxon>
        <taxon>Eucarida</taxon>
        <taxon>Decapoda</taxon>
        <taxon>Pleocyemata</taxon>
        <taxon>Astacidea</taxon>
        <taxon>Parastacoidea</taxon>
        <taxon>Parastacidae</taxon>
        <taxon>Cherax</taxon>
    </lineage>
</organism>
<evidence type="ECO:0000256" key="3">
    <source>
        <dbReference type="ARBA" id="ARBA00022679"/>
    </source>
</evidence>
<keyword evidence="6 9" id="KW-0333">Golgi apparatus</keyword>
<dbReference type="AlphaFoldDB" id="A0AAW0WGK8"/>
<protein>
    <recommendedName>
        <fullName evidence="9">Carbohydrate sulfotransferase</fullName>
        <ecNumber evidence="9">2.8.2.-</ecNumber>
    </recommendedName>
</protein>
<proteinExistence type="inferred from homology"/>
<evidence type="ECO:0000256" key="10">
    <source>
        <dbReference type="SAM" id="SignalP"/>
    </source>
</evidence>
<reference evidence="11 12" key="1">
    <citation type="journal article" date="2024" name="BMC Genomics">
        <title>Genome assembly of redclaw crayfish (Cherax quadricarinatus) provides insights into its immune adaptation and hypoxia tolerance.</title>
        <authorList>
            <person name="Liu Z."/>
            <person name="Zheng J."/>
            <person name="Li H."/>
            <person name="Fang K."/>
            <person name="Wang S."/>
            <person name="He J."/>
            <person name="Zhou D."/>
            <person name="Weng S."/>
            <person name="Chi M."/>
            <person name="Gu Z."/>
            <person name="He J."/>
            <person name="Li F."/>
            <person name="Wang M."/>
        </authorList>
    </citation>
    <scope>NUCLEOTIDE SEQUENCE [LARGE SCALE GENOMIC DNA]</scope>
    <source>
        <strain evidence="11">ZL_2023a</strain>
    </source>
</reference>
<dbReference type="Proteomes" id="UP001445076">
    <property type="component" value="Unassembled WGS sequence"/>
</dbReference>
<keyword evidence="5" id="KW-1133">Transmembrane helix</keyword>
<dbReference type="GO" id="GO:0016051">
    <property type="term" value="P:carbohydrate biosynthetic process"/>
    <property type="evidence" value="ECO:0007669"/>
    <property type="project" value="InterPro"/>
</dbReference>
<evidence type="ECO:0000256" key="8">
    <source>
        <dbReference type="ARBA" id="ARBA00023180"/>
    </source>
</evidence>
<keyword evidence="4" id="KW-0812">Transmembrane</keyword>
<evidence type="ECO:0000256" key="9">
    <source>
        <dbReference type="RuleBase" id="RU364020"/>
    </source>
</evidence>
<evidence type="ECO:0000313" key="12">
    <source>
        <dbReference type="Proteomes" id="UP001445076"/>
    </source>
</evidence>
<comment type="caution">
    <text evidence="11">The sequence shown here is derived from an EMBL/GenBank/DDBJ whole genome shotgun (WGS) entry which is preliminary data.</text>
</comment>
<dbReference type="InterPro" id="IPR005331">
    <property type="entry name" value="Sulfotransferase"/>
</dbReference>
<evidence type="ECO:0000256" key="5">
    <source>
        <dbReference type="ARBA" id="ARBA00022989"/>
    </source>
</evidence>
<keyword evidence="7" id="KW-0472">Membrane</keyword>
<dbReference type="PANTHER" id="PTHR12137:SF54">
    <property type="entry name" value="CARBOHYDRATE SULFOTRANSFERASE"/>
    <property type="match status" value="1"/>
</dbReference>
<gene>
    <name evidence="11" type="ORF">OTU49_010398</name>
</gene>
<feature type="signal peptide" evidence="10">
    <location>
        <begin position="1"/>
        <end position="16"/>
    </location>
</feature>
<keyword evidence="9" id="KW-0735">Signal-anchor</keyword>
<dbReference type="GO" id="GO:0000139">
    <property type="term" value="C:Golgi membrane"/>
    <property type="evidence" value="ECO:0007669"/>
    <property type="project" value="UniProtKB-SubCell"/>
</dbReference>
<keyword evidence="12" id="KW-1185">Reference proteome</keyword>
<sequence>MVVMIVILVGDVYIGGETLQEDLQTRDELKAYITTNTGVLTLPHSPRNTIITAKYVTSTDHQHWTNIIVDEKFIEEREEVYKKRTARVKQVCDKLAGRVSYGSVTAAPLHRLRWLTSHKMIMCFNAKVGTTTWTKYMMEAAFPGHLNNASNWHYTAQALLKPPFRRASNKALALMGKFDKVMLVRHPFARLVSAYIDKVATGKFANLCRHIVNKYRPDNSPLTTRQPSFKEFVQYLVETIPARGVIRNKKAYITDRHWRHYYANCAVCDIHYNVIGTMETMTEDTRYMVHKYRLGVSDHLWMNHLSTTSEEAALRLFQTVPETLTMKLYQRYQVDFLMFGYDVQPYLPSLPHSP</sequence>
<evidence type="ECO:0000313" key="11">
    <source>
        <dbReference type="EMBL" id="KAK8726156.1"/>
    </source>
</evidence>
<feature type="non-terminal residue" evidence="11">
    <location>
        <position position="354"/>
    </location>
</feature>
<dbReference type="EMBL" id="JARKIK010000080">
    <property type="protein sequence ID" value="KAK8726156.1"/>
    <property type="molecule type" value="Genomic_DNA"/>
</dbReference>
<evidence type="ECO:0000256" key="6">
    <source>
        <dbReference type="ARBA" id="ARBA00023034"/>
    </source>
</evidence>
<evidence type="ECO:0000256" key="7">
    <source>
        <dbReference type="ARBA" id="ARBA00023136"/>
    </source>
</evidence>
<name>A0AAW0WGK8_CHEQU</name>
<dbReference type="Pfam" id="PF03567">
    <property type="entry name" value="Sulfotransfer_2"/>
    <property type="match status" value="1"/>
</dbReference>
<dbReference type="EC" id="2.8.2.-" evidence="9"/>
<evidence type="ECO:0000256" key="2">
    <source>
        <dbReference type="ARBA" id="ARBA00006339"/>
    </source>
</evidence>
<comment type="subcellular location">
    <subcellularLocation>
        <location evidence="1 9">Golgi apparatus membrane</location>
        <topology evidence="1 9">Single-pass type II membrane protein</topology>
    </subcellularLocation>
</comment>
<keyword evidence="10" id="KW-0732">Signal</keyword>
<comment type="similarity">
    <text evidence="2 9">Belongs to the sulfotransferase 2 family.</text>
</comment>
<dbReference type="InterPro" id="IPR018011">
    <property type="entry name" value="Carb_sulfotrans_8-10"/>
</dbReference>
<dbReference type="PANTHER" id="PTHR12137">
    <property type="entry name" value="CARBOHYDRATE SULFOTRANSFERASE"/>
    <property type="match status" value="1"/>
</dbReference>
<evidence type="ECO:0000256" key="1">
    <source>
        <dbReference type="ARBA" id="ARBA00004323"/>
    </source>
</evidence>
<keyword evidence="8 9" id="KW-0325">Glycoprotein</keyword>
<feature type="chain" id="PRO_5043351230" description="Carbohydrate sulfotransferase" evidence="10">
    <location>
        <begin position="17"/>
        <end position="354"/>
    </location>
</feature>
<dbReference type="GO" id="GO:0008146">
    <property type="term" value="F:sulfotransferase activity"/>
    <property type="evidence" value="ECO:0007669"/>
    <property type="project" value="InterPro"/>
</dbReference>